<comment type="caution">
    <text evidence="7">The sequence shown here is derived from an EMBL/GenBank/DDBJ whole genome shotgun (WGS) entry which is preliminary data.</text>
</comment>
<evidence type="ECO:0000256" key="3">
    <source>
        <dbReference type="ARBA" id="ARBA00023136"/>
    </source>
</evidence>
<dbReference type="PANTHER" id="PTHR12080:SF92">
    <property type="entry name" value="SLAM FAMILY MEMBER 8"/>
    <property type="match status" value="1"/>
</dbReference>
<name>A0ABN9LMP8_9NEOB</name>
<evidence type="ECO:0000313" key="8">
    <source>
        <dbReference type="Proteomes" id="UP001176940"/>
    </source>
</evidence>
<evidence type="ECO:0000313" key="7">
    <source>
        <dbReference type="EMBL" id="CAJ0945822.1"/>
    </source>
</evidence>
<dbReference type="InterPro" id="IPR036179">
    <property type="entry name" value="Ig-like_dom_sf"/>
</dbReference>
<dbReference type="InterPro" id="IPR007110">
    <property type="entry name" value="Ig-like_dom"/>
</dbReference>
<keyword evidence="4" id="KW-0325">Glycoprotein</keyword>
<organism evidence="7 8">
    <name type="scientific">Ranitomeya imitator</name>
    <name type="common">mimic poison frog</name>
    <dbReference type="NCBI Taxonomy" id="111125"/>
    <lineage>
        <taxon>Eukaryota</taxon>
        <taxon>Metazoa</taxon>
        <taxon>Chordata</taxon>
        <taxon>Craniata</taxon>
        <taxon>Vertebrata</taxon>
        <taxon>Euteleostomi</taxon>
        <taxon>Amphibia</taxon>
        <taxon>Batrachia</taxon>
        <taxon>Anura</taxon>
        <taxon>Neobatrachia</taxon>
        <taxon>Hyloidea</taxon>
        <taxon>Dendrobatidae</taxon>
        <taxon>Dendrobatinae</taxon>
        <taxon>Ranitomeya</taxon>
    </lineage>
</organism>
<dbReference type="SUPFAM" id="SSF48726">
    <property type="entry name" value="Immunoglobulin"/>
    <property type="match status" value="2"/>
</dbReference>
<accession>A0ABN9LMP8</accession>
<dbReference type="EMBL" id="CAUEEQ010024484">
    <property type="protein sequence ID" value="CAJ0945822.1"/>
    <property type="molecule type" value="Genomic_DNA"/>
</dbReference>
<gene>
    <name evidence="7" type="ORF">RIMI_LOCUS11034159</name>
</gene>
<feature type="transmembrane region" description="Helical" evidence="5">
    <location>
        <begin position="258"/>
        <end position="281"/>
    </location>
</feature>
<evidence type="ECO:0000259" key="6">
    <source>
        <dbReference type="PROSITE" id="PS50835"/>
    </source>
</evidence>
<evidence type="ECO:0000256" key="5">
    <source>
        <dbReference type="SAM" id="Phobius"/>
    </source>
</evidence>
<dbReference type="PANTHER" id="PTHR12080">
    <property type="entry name" value="SIGNALING LYMPHOCYTIC ACTIVATION MOLECULE"/>
    <property type="match status" value="1"/>
</dbReference>
<feature type="domain" description="Ig-like" evidence="6">
    <location>
        <begin position="155"/>
        <end position="237"/>
    </location>
</feature>
<evidence type="ECO:0000256" key="4">
    <source>
        <dbReference type="ARBA" id="ARBA00023180"/>
    </source>
</evidence>
<evidence type="ECO:0000256" key="1">
    <source>
        <dbReference type="ARBA" id="ARBA00004370"/>
    </source>
</evidence>
<dbReference type="InterPro" id="IPR015631">
    <property type="entry name" value="CD2/SLAM_rcpt"/>
</dbReference>
<keyword evidence="5" id="KW-1133">Transmembrane helix</keyword>
<protein>
    <recommendedName>
        <fullName evidence="6">Ig-like domain-containing protein</fullName>
    </recommendedName>
</protein>
<sequence>MGRLRGRVSSHEAPDLVTRSTSVTTRMDLSLLSLILILQAGTLCRMETVTQIIGRRGGAIHLPVIVPPEFNTRDVFWRHLSPTDHLVASFSRGSFDITYQSCFYGRVQLLHNFTLVILNLELKDDGLFTSQMVDTNGRMRLHQFHLTVYEMVVKPEIQVYTSRGTMGCSVFLACNTSTGSNVTYSWMTDTGQGQPLNRTYLLHDDSRLLNVFLTPSDQEVSFICLVTNLVSQEETIIAPWTHCSLIQEPDAPSSSGKVFLIIGIFLLVSFAFMMFSVFLLTRVSNKRIPGKNNINNLEVKDDEETLSQHHEGTRGHENTRLQNCDEIFLERETSV</sequence>
<dbReference type="PROSITE" id="PS50835">
    <property type="entry name" value="IG_LIKE"/>
    <property type="match status" value="1"/>
</dbReference>
<reference evidence="7" key="1">
    <citation type="submission" date="2023-07" db="EMBL/GenBank/DDBJ databases">
        <authorList>
            <person name="Stuckert A."/>
        </authorList>
    </citation>
    <scope>NUCLEOTIDE SEQUENCE</scope>
</reference>
<dbReference type="Proteomes" id="UP001176940">
    <property type="component" value="Unassembled WGS sequence"/>
</dbReference>
<comment type="subcellular location">
    <subcellularLocation>
        <location evidence="1">Membrane</location>
    </subcellularLocation>
</comment>
<keyword evidence="8" id="KW-1185">Reference proteome</keyword>
<dbReference type="Gene3D" id="2.60.40.10">
    <property type="entry name" value="Immunoglobulins"/>
    <property type="match status" value="2"/>
</dbReference>
<keyword evidence="5" id="KW-0812">Transmembrane</keyword>
<keyword evidence="3 5" id="KW-0472">Membrane</keyword>
<keyword evidence="2" id="KW-0732">Signal</keyword>
<evidence type="ECO:0000256" key="2">
    <source>
        <dbReference type="ARBA" id="ARBA00022729"/>
    </source>
</evidence>
<dbReference type="InterPro" id="IPR013783">
    <property type="entry name" value="Ig-like_fold"/>
</dbReference>
<proteinExistence type="predicted"/>